<dbReference type="PANTHER" id="PTHR39323:SF1">
    <property type="entry name" value="BLR1149 PROTEIN"/>
    <property type="match status" value="1"/>
</dbReference>
<protein>
    <submittedName>
        <fullName evidence="2">Putative phosphoesterase</fullName>
    </submittedName>
</protein>
<gene>
    <name evidence="2" type="ORF">EV199_4847</name>
</gene>
<dbReference type="NCBIfam" id="TIGR04123">
    <property type="entry name" value="P_estr_lig_assc"/>
    <property type="match status" value="1"/>
</dbReference>
<reference evidence="2 3" key="1">
    <citation type="submission" date="2019-02" db="EMBL/GenBank/DDBJ databases">
        <title>Genomic Encyclopedia of Type Strains, Phase IV (KMG-IV): sequencing the most valuable type-strain genomes for metagenomic binning, comparative biology and taxonomic classification.</title>
        <authorList>
            <person name="Goeker M."/>
        </authorList>
    </citation>
    <scope>NUCLEOTIDE SEQUENCE [LARGE SCALE GENOMIC DNA]</scope>
    <source>
        <strain evidence="2 3">DSM 18116</strain>
    </source>
</reference>
<dbReference type="AlphaFoldDB" id="A0A4Q7MMW7"/>
<feature type="domain" description="Calcineurin-like phosphoesterase" evidence="1">
    <location>
        <begin position="30"/>
        <end position="133"/>
    </location>
</feature>
<dbReference type="InterPro" id="IPR026336">
    <property type="entry name" value="PdeM-like"/>
</dbReference>
<comment type="caution">
    <text evidence="2">The sequence shown here is derived from an EMBL/GenBank/DDBJ whole genome shotgun (WGS) entry which is preliminary data.</text>
</comment>
<dbReference type="Gene3D" id="3.60.21.10">
    <property type="match status" value="1"/>
</dbReference>
<proteinExistence type="predicted"/>
<dbReference type="PIRSF" id="PIRSF000887">
    <property type="entry name" value="Pesterase_MJ0037"/>
    <property type="match status" value="1"/>
</dbReference>
<dbReference type="InterPro" id="IPR004843">
    <property type="entry name" value="Calcineurin-like_PHP"/>
</dbReference>
<keyword evidence="3" id="KW-1185">Reference proteome</keyword>
<sequence length="221" mass="25857">MQPPVPYSIQQQNLWLSSERCIFWEEEKALILADLHFGKTGHFRKSGIPVPQAVYKQDLQRLIQQIQYFQPQQLIVVGDLFHSRENKELELFRKWRHDLPDINIKLIRGNHDILHDQWYQQSNITVTDNILALNNLFGFVHDPEETDLQTYSDHYFFTGHLHPGIRISGQGRQSLSFPCYYFTSTHCILPAFSEFTGLAMVSPVKGEKVFAIVDKKVMQFH</sequence>
<dbReference type="OrthoDB" id="9795838at2"/>
<dbReference type="PANTHER" id="PTHR39323">
    <property type="entry name" value="BLR1149 PROTEIN"/>
    <property type="match status" value="1"/>
</dbReference>
<evidence type="ECO:0000259" key="1">
    <source>
        <dbReference type="Pfam" id="PF00149"/>
    </source>
</evidence>
<dbReference type="SUPFAM" id="SSF56300">
    <property type="entry name" value="Metallo-dependent phosphatases"/>
    <property type="match status" value="1"/>
</dbReference>
<evidence type="ECO:0000313" key="2">
    <source>
        <dbReference type="EMBL" id="RZS69023.1"/>
    </source>
</evidence>
<dbReference type="EMBL" id="SGXA01000003">
    <property type="protein sequence ID" value="RZS69023.1"/>
    <property type="molecule type" value="Genomic_DNA"/>
</dbReference>
<dbReference type="Pfam" id="PF00149">
    <property type="entry name" value="Metallophos"/>
    <property type="match status" value="1"/>
</dbReference>
<name>A0A4Q7MMW7_9BACT</name>
<accession>A0A4Q7MMW7</accession>
<dbReference type="GO" id="GO:0016787">
    <property type="term" value="F:hydrolase activity"/>
    <property type="evidence" value="ECO:0007669"/>
    <property type="project" value="InterPro"/>
</dbReference>
<dbReference type="InterPro" id="IPR024173">
    <property type="entry name" value="Pesterase_MJ0037-like"/>
</dbReference>
<evidence type="ECO:0000313" key="3">
    <source>
        <dbReference type="Proteomes" id="UP000293874"/>
    </source>
</evidence>
<dbReference type="Proteomes" id="UP000293874">
    <property type="component" value="Unassembled WGS sequence"/>
</dbReference>
<dbReference type="RefSeq" id="WP_130543392.1">
    <property type="nucleotide sequence ID" value="NZ_CP042431.1"/>
</dbReference>
<dbReference type="InterPro" id="IPR029052">
    <property type="entry name" value="Metallo-depent_PP-like"/>
</dbReference>
<organism evidence="2 3">
    <name type="scientific">Pseudobacter ginsenosidimutans</name>
    <dbReference type="NCBI Taxonomy" id="661488"/>
    <lineage>
        <taxon>Bacteria</taxon>
        <taxon>Pseudomonadati</taxon>
        <taxon>Bacteroidota</taxon>
        <taxon>Chitinophagia</taxon>
        <taxon>Chitinophagales</taxon>
        <taxon>Chitinophagaceae</taxon>
        <taxon>Pseudobacter</taxon>
    </lineage>
</organism>